<proteinExistence type="predicted"/>
<sequence length="136" mass="14988">MVLEALQHGDSGRSHAPIAATGLQLSGSVNEDAQQRRVRFSQGSGIIDHGDRNHAGRRKRRWTWREKGKSRLDSESGDNINQGQAVNSDFSRVFYQTLFGEAIRASVQHNDRQEVNVTATQRGGGRSYANVVQGNG</sequence>
<name>A0A9Q0QV78_9MAGN</name>
<feature type="region of interest" description="Disordered" evidence="1">
    <location>
        <begin position="40"/>
        <end position="84"/>
    </location>
</feature>
<feature type="compositionally biased region" description="Basic and acidic residues" evidence="1">
    <location>
        <begin position="63"/>
        <end position="74"/>
    </location>
</feature>
<gene>
    <name evidence="2" type="ORF">NE237_006474</name>
</gene>
<protein>
    <submittedName>
        <fullName evidence="2">Uncharacterized protein</fullName>
    </submittedName>
</protein>
<dbReference type="Proteomes" id="UP001141806">
    <property type="component" value="Unassembled WGS sequence"/>
</dbReference>
<evidence type="ECO:0000313" key="2">
    <source>
        <dbReference type="EMBL" id="KAJ4973300.1"/>
    </source>
</evidence>
<dbReference type="AlphaFoldDB" id="A0A9Q0QV78"/>
<dbReference type="EMBL" id="JAMYWD010000004">
    <property type="protein sequence ID" value="KAJ4973300.1"/>
    <property type="molecule type" value="Genomic_DNA"/>
</dbReference>
<evidence type="ECO:0000313" key="3">
    <source>
        <dbReference type="Proteomes" id="UP001141806"/>
    </source>
</evidence>
<organism evidence="2 3">
    <name type="scientific">Protea cynaroides</name>
    <dbReference type="NCBI Taxonomy" id="273540"/>
    <lineage>
        <taxon>Eukaryota</taxon>
        <taxon>Viridiplantae</taxon>
        <taxon>Streptophyta</taxon>
        <taxon>Embryophyta</taxon>
        <taxon>Tracheophyta</taxon>
        <taxon>Spermatophyta</taxon>
        <taxon>Magnoliopsida</taxon>
        <taxon>Proteales</taxon>
        <taxon>Proteaceae</taxon>
        <taxon>Protea</taxon>
    </lineage>
</organism>
<evidence type="ECO:0000256" key="1">
    <source>
        <dbReference type="SAM" id="MobiDB-lite"/>
    </source>
</evidence>
<comment type="caution">
    <text evidence="2">The sequence shown here is derived from an EMBL/GenBank/DDBJ whole genome shotgun (WGS) entry which is preliminary data.</text>
</comment>
<keyword evidence="3" id="KW-1185">Reference proteome</keyword>
<reference evidence="2" key="1">
    <citation type="journal article" date="2023" name="Plant J.">
        <title>The genome of the king protea, Protea cynaroides.</title>
        <authorList>
            <person name="Chang J."/>
            <person name="Duong T.A."/>
            <person name="Schoeman C."/>
            <person name="Ma X."/>
            <person name="Roodt D."/>
            <person name="Barker N."/>
            <person name="Li Z."/>
            <person name="Van de Peer Y."/>
            <person name="Mizrachi E."/>
        </authorList>
    </citation>
    <scope>NUCLEOTIDE SEQUENCE</scope>
    <source>
        <tissue evidence="2">Young leaves</tissue>
    </source>
</reference>
<accession>A0A9Q0QV78</accession>